<keyword evidence="1" id="KW-0732">Signal</keyword>
<feature type="signal peptide" evidence="1">
    <location>
        <begin position="1"/>
        <end position="25"/>
    </location>
</feature>
<sequence length="462" mass="47741">MFHSCFFMQWVLSAVFAAGTAAAQAGVVAYWDFEEGSAGTAVVSAGDSVSGLAAVPAAGDVQYVAGNDSAAAIESGILKAEDPNGILNGLTELNITFDINLAADVTGGTQVCVRNGYSDISFNVYLQAGNAILARLTDVDGNDQTVRAYGSDLSAAVGWQTVSVVWTGSELSISVDGVFQLLNYQEITSVSVPLGRLVDSDADFGIGGMIRTDGTTSQKLNGSLDNIVISNTGAVPVLSTHAGTVASWDFEEGVTGSSIVEALDSASGLTAVPATGSPVYVTGSGGGVAAGAGILKVPDSAKRLIGFSKFEIMFDVDLNQDVTDGTQAFLRNGYSTVPLNIYLQSDNTILVWLTDINGNEQITRAYHSDLSAAAGWQTVSVVWDGRALAISVDGVAQQLNSTPKTFAVVLLDELADPDADFGIGGMIRANGTTSQQLDGSLDNIIIKTPDLVGTLSFFGLDG</sequence>
<evidence type="ECO:0000313" key="2">
    <source>
        <dbReference type="EMBL" id="QHI69429.1"/>
    </source>
</evidence>
<evidence type="ECO:0000313" key="3">
    <source>
        <dbReference type="Proteomes" id="UP000464954"/>
    </source>
</evidence>
<feature type="chain" id="PRO_5026749399" description="LamG domain-containing protein" evidence="1">
    <location>
        <begin position="26"/>
        <end position="462"/>
    </location>
</feature>
<keyword evidence="3" id="KW-1185">Reference proteome</keyword>
<dbReference type="RefSeq" id="WP_160628611.1">
    <property type="nucleotide sequence ID" value="NZ_CP047593.1"/>
</dbReference>
<reference evidence="2 3" key="1">
    <citation type="submission" date="2020-01" db="EMBL/GenBank/DDBJ databases">
        <title>Ponticoccus aerotolerans gen. nov., sp. nov., an anaerobic bacterium and proposal of Ponticoccusceae fam. nov., Ponticoccusles ord. nov. and Ponticoccuse classis nov. in the phylum Kiritimatiellaeota.</title>
        <authorList>
            <person name="Zhou L.Y."/>
            <person name="Du Z.J."/>
        </authorList>
    </citation>
    <scope>NUCLEOTIDE SEQUENCE [LARGE SCALE GENOMIC DNA]</scope>
    <source>
        <strain evidence="2 3">S-5007</strain>
    </source>
</reference>
<name>A0A6P1M3K9_9BACT</name>
<proteinExistence type="predicted"/>
<dbReference type="Gene3D" id="2.60.120.200">
    <property type="match status" value="2"/>
</dbReference>
<dbReference type="Proteomes" id="UP000464954">
    <property type="component" value="Chromosome"/>
</dbReference>
<gene>
    <name evidence="2" type="ORF">GT409_08165</name>
</gene>
<dbReference type="KEGG" id="taer:GT409_08165"/>
<accession>A0A6P1M3K9</accession>
<dbReference type="SUPFAM" id="SSF49899">
    <property type="entry name" value="Concanavalin A-like lectins/glucanases"/>
    <property type="match status" value="2"/>
</dbReference>
<dbReference type="EMBL" id="CP047593">
    <property type="protein sequence ID" value="QHI69429.1"/>
    <property type="molecule type" value="Genomic_DNA"/>
</dbReference>
<organism evidence="2 3">
    <name type="scientific">Tichowtungia aerotolerans</name>
    <dbReference type="NCBI Taxonomy" id="2697043"/>
    <lineage>
        <taxon>Bacteria</taxon>
        <taxon>Pseudomonadati</taxon>
        <taxon>Kiritimatiellota</taxon>
        <taxon>Tichowtungiia</taxon>
        <taxon>Tichowtungiales</taxon>
        <taxon>Tichowtungiaceae</taxon>
        <taxon>Tichowtungia</taxon>
    </lineage>
</organism>
<dbReference type="AlphaFoldDB" id="A0A6P1M3K9"/>
<protein>
    <recommendedName>
        <fullName evidence="4">LamG domain-containing protein</fullName>
    </recommendedName>
</protein>
<evidence type="ECO:0008006" key="4">
    <source>
        <dbReference type="Google" id="ProtNLM"/>
    </source>
</evidence>
<evidence type="ECO:0000256" key="1">
    <source>
        <dbReference type="SAM" id="SignalP"/>
    </source>
</evidence>
<dbReference type="InterPro" id="IPR013320">
    <property type="entry name" value="ConA-like_dom_sf"/>
</dbReference>